<evidence type="ECO:0000313" key="1">
    <source>
        <dbReference type="EMBL" id="WDZ84569.1"/>
    </source>
</evidence>
<sequence>MIAIAAGFGHSIALRSNGTVVAWGDNTYHQLGDGTDTTSLVPVQVCAVGEVAPCGRFLSGVTAIAAGGFHSLAILRNGTVVSWGWNGEGQLGDGTFDQRLVPVQVCAVGQVAPCGQFLSGVSGIAAGGLHSLARLGASSAVVSWGWNADGQLGNGTTTESPVPVRVCAVGQVAPCSQFLTTARTLAGGYWHSLAVVGNADAVGWGYNGEGELGDGTTTSRSTPVRVCAVGQVAPCSRFLTAVNAVSAGANHSLARLGDGSVVSWGYNALGQLGDGTTTTRLTPVRVCAVGETAPCTRFLYQVRIIAAGADHSMAQLSSGGVITWGYNAEGQLGDGTTTSRSVPVRVCAVGEVAPCTRFLILIRGIAAGTFHSMALQPNYTVATWGGNSFGQLGDGTTENRLTPVQVLAPAT</sequence>
<proteinExistence type="predicted"/>
<dbReference type="PANTHER" id="PTHR45982">
    <property type="entry name" value="REGULATOR OF CHROMOSOME CONDENSATION"/>
    <property type="match status" value="1"/>
</dbReference>
<dbReference type="PANTHER" id="PTHR45982:SF1">
    <property type="entry name" value="REGULATOR OF CHROMOSOME CONDENSATION"/>
    <property type="match status" value="1"/>
</dbReference>
<evidence type="ECO:0008006" key="3">
    <source>
        <dbReference type="Google" id="ProtNLM"/>
    </source>
</evidence>
<dbReference type="PROSITE" id="PS50012">
    <property type="entry name" value="RCC1_3"/>
    <property type="match status" value="6"/>
</dbReference>
<protein>
    <recommendedName>
        <fullName evidence="3">Alpha-tubulin suppressor</fullName>
    </recommendedName>
</protein>
<dbReference type="SUPFAM" id="SSF50985">
    <property type="entry name" value="RCC1/BLIP-II"/>
    <property type="match status" value="1"/>
</dbReference>
<reference evidence="1 2" key="1">
    <citation type="submission" date="2023-02" db="EMBL/GenBank/DDBJ databases">
        <authorList>
            <person name="Mo P."/>
        </authorList>
    </citation>
    <scope>NUCLEOTIDE SEQUENCE [LARGE SCALE GENOMIC DNA]</scope>
    <source>
        <strain evidence="1 2">HUAS 3</strain>
    </source>
</reference>
<organism evidence="1 2">
    <name type="scientific">Micromonospora cathayae</name>
    <dbReference type="NCBI Taxonomy" id="3028804"/>
    <lineage>
        <taxon>Bacteria</taxon>
        <taxon>Bacillati</taxon>
        <taxon>Actinomycetota</taxon>
        <taxon>Actinomycetes</taxon>
        <taxon>Micromonosporales</taxon>
        <taxon>Micromonosporaceae</taxon>
        <taxon>Micromonospora</taxon>
    </lineage>
</organism>
<dbReference type="Pfam" id="PF00415">
    <property type="entry name" value="RCC1"/>
    <property type="match status" value="5"/>
</dbReference>
<dbReference type="PROSITE" id="PS00626">
    <property type="entry name" value="RCC1_2"/>
    <property type="match status" value="2"/>
</dbReference>
<dbReference type="InterPro" id="IPR000408">
    <property type="entry name" value="Reg_chr_condens"/>
</dbReference>
<accession>A0ABY7ZRI8</accession>
<dbReference type="Proteomes" id="UP001219605">
    <property type="component" value="Chromosome"/>
</dbReference>
<dbReference type="EMBL" id="CP118615">
    <property type="protein sequence ID" value="WDZ84569.1"/>
    <property type="molecule type" value="Genomic_DNA"/>
</dbReference>
<evidence type="ECO:0000313" key="2">
    <source>
        <dbReference type="Proteomes" id="UP001219605"/>
    </source>
</evidence>
<dbReference type="InterPro" id="IPR051553">
    <property type="entry name" value="Ran_GTPase-activating"/>
</dbReference>
<dbReference type="Gene3D" id="2.130.10.30">
    <property type="entry name" value="Regulator of chromosome condensation 1/beta-lactamase-inhibitor protein II"/>
    <property type="match status" value="2"/>
</dbReference>
<dbReference type="RefSeq" id="WP_275031145.1">
    <property type="nucleotide sequence ID" value="NZ_CP118615.1"/>
</dbReference>
<name>A0ABY7ZRI8_9ACTN</name>
<dbReference type="Pfam" id="PF13540">
    <property type="entry name" value="RCC1_2"/>
    <property type="match status" value="2"/>
</dbReference>
<gene>
    <name evidence="1" type="ORF">PVK37_29745</name>
</gene>
<keyword evidence="2" id="KW-1185">Reference proteome</keyword>
<dbReference type="PRINTS" id="PR00633">
    <property type="entry name" value="RCCNDNSATION"/>
</dbReference>
<dbReference type="InterPro" id="IPR009091">
    <property type="entry name" value="RCC1/BLIP-II"/>
</dbReference>